<dbReference type="GO" id="GO:0005524">
    <property type="term" value="F:ATP binding"/>
    <property type="evidence" value="ECO:0007669"/>
    <property type="project" value="UniProtKB-KW"/>
</dbReference>
<dbReference type="PANTHER" id="PTHR41299">
    <property type="entry name" value="THIAMINE PYROPHOSPHOKINASE"/>
    <property type="match status" value="1"/>
</dbReference>
<dbReference type="EMBL" id="AEQN01000026">
    <property type="protein sequence ID" value="EFV00916.1"/>
    <property type="molecule type" value="Genomic_DNA"/>
</dbReference>
<evidence type="ECO:0000313" key="7">
    <source>
        <dbReference type="EMBL" id="EFV00916.1"/>
    </source>
</evidence>
<dbReference type="GO" id="GO:0016301">
    <property type="term" value="F:kinase activity"/>
    <property type="evidence" value="ECO:0007669"/>
    <property type="project" value="UniProtKB-KW"/>
</dbReference>
<name>E6MJ96_9FIRM</name>
<dbReference type="GO" id="GO:0006772">
    <property type="term" value="P:thiamine metabolic process"/>
    <property type="evidence" value="ECO:0007669"/>
    <property type="project" value="UniProtKB-UniRule"/>
</dbReference>
<comment type="caution">
    <text evidence="7">The sequence shown here is derived from an EMBL/GenBank/DDBJ whole genome shotgun (WGS) entry which is preliminary data.</text>
</comment>
<reference evidence="7 8" key="1">
    <citation type="submission" date="2010-12" db="EMBL/GenBank/DDBJ databases">
        <authorList>
            <person name="Muzny D."/>
            <person name="Qin X."/>
            <person name="Deng J."/>
            <person name="Jiang H."/>
            <person name="Liu Y."/>
            <person name="Qu J."/>
            <person name="Song X.-Z."/>
            <person name="Zhang L."/>
            <person name="Thornton R."/>
            <person name="Coyle M."/>
            <person name="Francisco L."/>
            <person name="Jackson L."/>
            <person name="Javaid M."/>
            <person name="Korchina V."/>
            <person name="Kovar C."/>
            <person name="Mata R."/>
            <person name="Mathew T."/>
            <person name="Ngo R."/>
            <person name="Nguyen L."/>
            <person name="Nguyen N."/>
            <person name="Okwuonu G."/>
            <person name="Ongeri F."/>
            <person name="Pham C."/>
            <person name="Simmons D."/>
            <person name="Wilczek-Boney K."/>
            <person name="Hale W."/>
            <person name="Jakkamsetti A."/>
            <person name="Pham P."/>
            <person name="Ruth R."/>
            <person name="San Lucas F."/>
            <person name="Warren J."/>
            <person name="Zhang J."/>
            <person name="Zhao Z."/>
            <person name="Zhou C."/>
            <person name="Zhu D."/>
            <person name="Lee S."/>
            <person name="Bess C."/>
            <person name="Blankenburg K."/>
            <person name="Forbes L."/>
            <person name="Fu Q."/>
            <person name="Gubbala S."/>
            <person name="Hirani K."/>
            <person name="Jayaseelan J.C."/>
            <person name="Lara F."/>
            <person name="Munidasa M."/>
            <person name="Palculict T."/>
            <person name="Patil S."/>
            <person name="Pu L.-L."/>
            <person name="Saada N."/>
            <person name="Tang L."/>
            <person name="Weissenberger G."/>
            <person name="Zhu Y."/>
            <person name="Hemphill L."/>
            <person name="Shang Y."/>
            <person name="Youmans B."/>
            <person name="Ayvaz T."/>
            <person name="Ross M."/>
            <person name="Santibanez J."/>
            <person name="Aqrawi P."/>
            <person name="Gross S."/>
            <person name="Joshi V."/>
            <person name="Fowler G."/>
            <person name="Nazareth L."/>
            <person name="Reid J."/>
            <person name="Worley K."/>
            <person name="Petrosino J."/>
            <person name="Highlander S."/>
            <person name="Gibbs R."/>
        </authorList>
    </citation>
    <scope>NUCLEOTIDE SEQUENCE [LARGE SCALE GENOMIC DNA]</scope>
    <source>
        <strain evidence="7 8">ATCC 23263</strain>
    </source>
</reference>
<sequence>MKAAKNIVIFTGGSYGAPDFYRAVLKEQPADQIIAADKGAEMAHRLGLVPDVLVGDFDSADPAVIQALVDQGVPVERHPVRKNQTDTELAVSVALSGGAASVILFGAMGSRIDHVIGSIDTLISIEAAEAIGWLVDPHNRLRLLTGPGRWPLALAPGTTVSLIPWCGSAGPVNLAGFDYPLKEAMLTPETAGRTLSNVAAEGEQCITIRKGRVLLDIVSE</sequence>
<proteinExistence type="predicted"/>
<dbReference type="Pfam" id="PF04263">
    <property type="entry name" value="TPK_catalytic"/>
    <property type="match status" value="1"/>
</dbReference>
<dbReference type="CDD" id="cd07995">
    <property type="entry name" value="TPK"/>
    <property type="match status" value="1"/>
</dbReference>
<dbReference type="RefSeq" id="WP_006599503.1">
    <property type="nucleotide sequence ID" value="NZ_GL622359.1"/>
</dbReference>
<dbReference type="InterPro" id="IPR053149">
    <property type="entry name" value="TPK"/>
</dbReference>
<dbReference type="InterPro" id="IPR006282">
    <property type="entry name" value="Thi_PPkinase"/>
</dbReference>
<dbReference type="GO" id="GO:0009229">
    <property type="term" value="P:thiamine diphosphate biosynthetic process"/>
    <property type="evidence" value="ECO:0007669"/>
    <property type="project" value="InterPro"/>
</dbReference>
<feature type="domain" description="Thiamin pyrophosphokinase catalytic" evidence="6">
    <location>
        <begin position="30"/>
        <end position="125"/>
    </location>
</feature>
<protein>
    <recommendedName>
        <fullName evidence="5">Thiamine diphosphokinase</fullName>
        <ecNumber evidence="5">2.7.6.2</ecNumber>
    </recommendedName>
</protein>
<dbReference type="SUPFAM" id="SSF63999">
    <property type="entry name" value="Thiamin pyrophosphokinase, catalytic domain"/>
    <property type="match status" value="1"/>
</dbReference>
<evidence type="ECO:0000256" key="4">
    <source>
        <dbReference type="ARBA" id="ARBA00022840"/>
    </source>
</evidence>
<dbReference type="AlphaFoldDB" id="E6MJ96"/>
<gene>
    <name evidence="7" type="ORF">HMP0721_2081</name>
</gene>
<dbReference type="EC" id="2.7.6.2" evidence="5"/>
<evidence type="ECO:0000256" key="5">
    <source>
        <dbReference type="NCBIfam" id="TIGR01378"/>
    </source>
</evidence>
<dbReference type="Gene3D" id="3.40.50.10240">
    <property type="entry name" value="Thiamin pyrophosphokinase, catalytic domain"/>
    <property type="match status" value="1"/>
</dbReference>
<keyword evidence="3 7" id="KW-0418">Kinase</keyword>
<dbReference type="InterPro" id="IPR036759">
    <property type="entry name" value="TPK_catalytic_sf"/>
</dbReference>
<dbReference type="STRING" id="887929.HMP0721_2081"/>
<dbReference type="Proteomes" id="UP000004754">
    <property type="component" value="Unassembled WGS sequence"/>
</dbReference>
<dbReference type="InterPro" id="IPR007371">
    <property type="entry name" value="TPK_catalytic"/>
</dbReference>
<dbReference type="GO" id="GO:0030975">
    <property type="term" value="F:thiamine binding"/>
    <property type="evidence" value="ECO:0007669"/>
    <property type="project" value="InterPro"/>
</dbReference>
<dbReference type="eggNOG" id="COG1564">
    <property type="taxonomic scope" value="Bacteria"/>
</dbReference>
<evidence type="ECO:0000256" key="1">
    <source>
        <dbReference type="ARBA" id="ARBA00022679"/>
    </source>
</evidence>
<organism evidence="7 8">
    <name type="scientific">Pseudoramibacter alactolyticus ATCC 23263</name>
    <dbReference type="NCBI Taxonomy" id="887929"/>
    <lineage>
        <taxon>Bacteria</taxon>
        <taxon>Bacillati</taxon>
        <taxon>Bacillota</taxon>
        <taxon>Clostridia</taxon>
        <taxon>Eubacteriales</taxon>
        <taxon>Eubacteriaceae</taxon>
        <taxon>Pseudoramibacter</taxon>
    </lineage>
</organism>
<evidence type="ECO:0000256" key="3">
    <source>
        <dbReference type="ARBA" id="ARBA00022777"/>
    </source>
</evidence>
<dbReference type="PANTHER" id="PTHR41299:SF1">
    <property type="entry name" value="THIAMINE PYROPHOSPHOKINASE"/>
    <property type="match status" value="1"/>
</dbReference>
<dbReference type="HOGENOM" id="CLU_044237_1_1_9"/>
<keyword evidence="1 7" id="KW-0808">Transferase</keyword>
<dbReference type="NCBIfam" id="TIGR01378">
    <property type="entry name" value="thi_PPkinase"/>
    <property type="match status" value="1"/>
</dbReference>
<dbReference type="GO" id="GO:0004788">
    <property type="term" value="F:thiamine diphosphokinase activity"/>
    <property type="evidence" value="ECO:0007669"/>
    <property type="project" value="UniProtKB-UniRule"/>
</dbReference>
<keyword evidence="4" id="KW-0067">ATP-binding</keyword>
<evidence type="ECO:0000256" key="2">
    <source>
        <dbReference type="ARBA" id="ARBA00022741"/>
    </source>
</evidence>
<keyword evidence="2" id="KW-0547">Nucleotide-binding</keyword>
<keyword evidence="8" id="KW-1185">Reference proteome</keyword>
<accession>E6MJ96</accession>
<evidence type="ECO:0000313" key="8">
    <source>
        <dbReference type="Proteomes" id="UP000004754"/>
    </source>
</evidence>
<evidence type="ECO:0000259" key="6">
    <source>
        <dbReference type="Pfam" id="PF04263"/>
    </source>
</evidence>